<dbReference type="Proteomes" id="UP000266313">
    <property type="component" value="Chromosome"/>
</dbReference>
<accession>A0A250KWI0</accession>
<evidence type="ECO:0000313" key="5">
    <source>
        <dbReference type="EMBL" id="BBA36038.1"/>
    </source>
</evidence>
<protein>
    <recommendedName>
        <fullName evidence="4">Gamma-butyrobetaine hydroxylase-like N-terminal domain-containing protein</fullName>
    </recommendedName>
</protein>
<feature type="domain" description="Gamma-butyrobetaine hydroxylase-like N-terminal" evidence="4">
    <location>
        <begin position="22"/>
        <end position="104"/>
    </location>
</feature>
<evidence type="ECO:0000259" key="4">
    <source>
        <dbReference type="Pfam" id="PF06155"/>
    </source>
</evidence>
<keyword evidence="2" id="KW-0408">Iron</keyword>
<dbReference type="RefSeq" id="WP_119631287.1">
    <property type="nucleotide sequence ID" value="NZ_AP017928.1"/>
</dbReference>
<dbReference type="InterPro" id="IPR038492">
    <property type="entry name" value="GBBH-like_N_sf"/>
</dbReference>
<dbReference type="OrthoDB" id="9794178at2"/>
<proteinExistence type="predicted"/>
<dbReference type="AlphaFoldDB" id="A0A250KWI0"/>
<name>A0A250KWI0_9GAMM</name>
<dbReference type="Gene3D" id="3.30.2020.30">
    <property type="match status" value="1"/>
</dbReference>
<evidence type="ECO:0000256" key="1">
    <source>
        <dbReference type="ARBA" id="ARBA00022723"/>
    </source>
</evidence>
<dbReference type="Pfam" id="PF06155">
    <property type="entry name" value="GBBH-like_N"/>
    <property type="match status" value="1"/>
</dbReference>
<gene>
    <name evidence="5" type="ORF">sS8_4108</name>
</gene>
<organism evidence="5 6">
    <name type="scientific">Methylocaldum marinum</name>
    <dbReference type="NCBI Taxonomy" id="1432792"/>
    <lineage>
        <taxon>Bacteria</taxon>
        <taxon>Pseudomonadati</taxon>
        <taxon>Pseudomonadota</taxon>
        <taxon>Gammaproteobacteria</taxon>
        <taxon>Methylococcales</taxon>
        <taxon>Methylococcaceae</taxon>
        <taxon>Methylocaldum</taxon>
    </lineage>
</organism>
<evidence type="ECO:0000313" key="6">
    <source>
        <dbReference type="Proteomes" id="UP000266313"/>
    </source>
</evidence>
<dbReference type="PANTHER" id="PTHR35303:SF8">
    <property type="entry name" value="GAMMA-BUTYROBETAINE HYDROXYLASE-LIKE N-TERMINAL DOMAIN-CONTAINING PROTEIN"/>
    <property type="match status" value="1"/>
</dbReference>
<evidence type="ECO:0000256" key="3">
    <source>
        <dbReference type="SAM" id="MobiDB-lite"/>
    </source>
</evidence>
<evidence type="ECO:0000256" key="2">
    <source>
        <dbReference type="ARBA" id="ARBA00023004"/>
    </source>
</evidence>
<feature type="region of interest" description="Disordered" evidence="3">
    <location>
        <begin position="1"/>
        <end position="21"/>
    </location>
</feature>
<keyword evidence="1" id="KW-0479">Metal-binding</keyword>
<reference evidence="5 6" key="1">
    <citation type="submission" date="2016-12" db="EMBL/GenBank/DDBJ databases">
        <title>Genome sequencing of Methylocaldum marinum.</title>
        <authorList>
            <person name="Takeuchi M."/>
            <person name="Kamagata Y."/>
            <person name="Hiraoka S."/>
            <person name="Oshima K."/>
            <person name="Hattori M."/>
            <person name="Iwasaki W."/>
        </authorList>
    </citation>
    <scope>NUCLEOTIDE SEQUENCE [LARGE SCALE GENOMIC DNA]</scope>
    <source>
        <strain evidence="5 6">S8</strain>
    </source>
</reference>
<sequence>MKPTLIAETGGVRPPSGPPAEIRLRVKNRTLDLHWPDRSMASIPFSRLRAACACAGCTARKRSGAAPDDVSDIELSGVEPVGSVGLQLVFSDGHDRGIYPWSYLQALSEVQT</sequence>
<dbReference type="GO" id="GO:0046872">
    <property type="term" value="F:metal ion binding"/>
    <property type="evidence" value="ECO:0007669"/>
    <property type="project" value="UniProtKB-KW"/>
</dbReference>
<dbReference type="KEGG" id="mmai:sS8_4108"/>
<keyword evidence="6" id="KW-1185">Reference proteome</keyword>
<dbReference type="PANTHER" id="PTHR35303">
    <property type="entry name" value="OS02G0197800 PROTEIN"/>
    <property type="match status" value="1"/>
</dbReference>
<dbReference type="InterPro" id="IPR010376">
    <property type="entry name" value="GBBH-like_N"/>
</dbReference>
<dbReference type="EMBL" id="AP017928">
    <property type="protein sequence ID" value="BBA36038.1"/>
    <property type="molecule type" value="Genomic_DNA"/>
</dbReference>